<dbReference type="EMBL" id="QPKB01000205">
    <property type="protein sequence ID" value="RWR97885.1"/>
    <property type="molecule type" value="Genomic_DNA"/>
</dbReference>
<dbReference type="SUPFAM" id="SSF48371">
    <property type="entry name" value="ARM repeat"/>
    <property type="match status" value="1"/>
</dbReference>
<feature type="region of interest" description="Disordered" evidence="1">
    <location>
        <begin position="412"/>
        <end position="437"/>
    </location>
</feature>
<dbReference type="STRING" id="337451.A0A443Q4D1"/>
<evidence type="ECO:0000313" key="3">
    <source>
        <dbReference type="Proteomes" id="UP000283530"/>
    </source>
</evidence>
<reference evidence="2 3" key="1">
    <citation type="journal article" date="2019" name="Nat. Plants">
        <title>Stout camphor tree genome fills gaps in understanding of flowering plant genome evolution.</title>
        <authorList>
            <person name="Chaw S.M."/>
            <person name="Liu Y.C."/>
            <person name="Wu Y.W."/>
            <person name="Wang H.Y."/>
            <person name="Lin C.I."/>
            <person name="Wu C.S."/>
            <person name="Ke H.M."/>
            <person name="Chang L.Y."/>
            <person name="Hsu C.Y."/>
            <person name="Yang H.T."/>
            <person name="Sudianto E."/>
            <person name="Hsu M.H."/>
            <person name="Wu K.P."/>
            <person name="Wang L.N."/>
            <person name="Leebens-Mack J.H."/>
            <person name="Tsai I.J."/>
        </authorList>
    </citation>
    <scope>NUCLEOTIDE SEQUENCE [LARGE SCALE GENOMIC DNA]</scope>
    <source>
        <strain evidence="3">cv. Chaw 1501</strain>
        <tissue evidence="2">Young leaves</tissue>
    </source>
</reference>
<dbReference type="GO" id="GO:0005635">
    <property type="term" value="C:nuclear envelope"/>
    <property type="evidence" value="ECO:0007669"/>
    <property type="project" value="TreeGrafter"/>
</dbReference>
<dbReference type="Gene3D" id="1.25.10.10">
    <property type="entry name" value="Leucine-rich Repeat Variant"/>
    <property type="match status" value="1"/>
</dbReference>
<dbReference type="GO" id="GO:0005049">
    <property type="term" value="F:nuclear export signal receptor activity"/>
    <property type="evidence" value="ECO:0007669"/>
    <property type="project" value="TreeGrafter"/>
</dbReference>
<dbReference type="InterPro" id="IPR011989">
    <property type="entry name" value="ARM-like"/>
</dbReference>
<feature type="compositionally biased region" description="Polar residues" evidence="1">
    <location>
        <begin position="416"/>
        <end position="425"/>
    </location>
</feature>
<protein>
    <submittedName>
        <fullName evidence="2">Importin beta-like protein SAD2 isoform X1</fullName>
    </submittedName>
</protein>
<dbReference type="PANTHER" id="PTHR10997:SF29">
    <property type="entry name" value="ARM REPEAT SUPERFAMILY PROTEIN"/>
    <property type="match status" value="1"/>
</dbReference>
<proteinExistence type="predicted"/>
<comment type="caution">
    <text evidence="2">The sequence shown here is derived from an EMBL/GenBank/DDBJ whole genome shotgun (WGS) entry which is preliminary data.</text>
</comment>
<dbReference type="AlphaFoldDB" id="A0A443Q4D1"/>
<keyword evidence="3" id="KW-1185">Reference proteome</keyword>
<organism evidence="2 3">
    <name type="scientific">Cinnamomum micranthum f. kanehirae</name>
    <dbReference type="NCBI Taxonomy" id="337451"/>
    <lineage>
        <taxon>Eukaryota</taxon>
        <taxon>Viridiplantae</taxon>
        <taxon>Streptophyta</taxon>
        <taxon>Embryophyta</taxon>
        <taxon>Tracheophyta</taxon>
        <taxon>Spermatophyta</taxon>
        <taxon>Magnoliopsida</taxon>
        <taxon>Magnoliidae</taxon>
        <taxon>Laurales</taxon>
        <taxon>Lauraceae</taxon>
        <taxon>Cinnamomum</taxon>
    </lineage>
</organism>
<dbReference type="GO" id="GO:0006611">
    <property type="term" value="P:protein export from nucleus"/>
    <property type="evidence" value="ECO:0007669"/>
    <property type="project" value="TreeGrafter"/>
</dbReference>
<dbReference type="GO" id="GO:0006606">
    <property type="term" value="P:protein import into nucleus"/>
    <property type="evidence" value="ECO:0007669"/>
    <property type="project" value="TreeGrafter"/>
</dbReference>
<dbReference type="GO" id="GO:0005829">
    <property type="term" value="C:cytosol"/>
    <property type="evidence" value="ECO:0007669"/>
    <property type="project" value="TreeGrafter"/>
</dbReference>
<gene>
    <name evidence="2" type="ORF">CKAN_02735400</name>
</gene>
<evidence type="ECO:0000313" key="2">
    <source>
        <dbReference type="EMBL" id="RWR97885.1"/>
    </source>
</evidence>
<feature type="region of interest" description="Disordered" evidence="1">
    <location>
        <begin position="973"/>
        <end position="1012"/>
    </location>
</feature>
<name>A0A443Q4D1_9MAGN</name>
<accession>A0A443Q4D1</accession>
<dbReference type="PANTHER" id="PTHR10997">
    <property type="entry name" value="IMPORTIN-7, 8, 11"/>
    <property type="match status" value="1"/>
</dbReference>
<dbReference type="InterPro" id="IPR016024">
    <property type="entry name" value="ARM-type_fold"/>
</dbReference>
<dbReference type="OrthoDB" id="3268246at2759"/>
<dbReference type="Proteomes" id="UP000283530">
    <property type="component" value="Unassembled WGS sequence"/>
</dbReference>
<evidence type="ECO:0000256" key="1">
    <source>
        <dbReference type="SAM" id="MobiDB-lite"/>
    </source>
</evidence>
<sequence length="1095" mass="122214">METLIPEISKLLNETLSPEQSILVSATESLDRLSSQLPAFPLSLIAIASGGDNQGQKVAAATYLKNFTKRQIEGGSSYLKVNCEFKNQLMQALLQAEPAVLKVLVEAFRIIVVAGFVKENSWPELVHELQSVIENSDLISKGANFQWKTINALTILQTIIKPFQYYLNPKLAKEPVPPQLELIASEILVPLQSTFHYFLDKALLIQDRVDVEVERILLMICKCIYFSVRSHMPSALGPLLPSFCGDLIRILDSLNLSSTNVEDEYLLRLKAGKRSMQIFCALVTRHRKHFDKLMPNILTCAFKIVKQSPSVGSMGFLSERVISLSFDFISHVLETGPGWRLVSPHFSLLLESAIFPTLVMNHKDILEWEEDADEYIRKNLPSDLEEISGWKEDSFTARKSAINLLGVISMSKGPPMTSNNTSSASAKRKKGDRNKGKERRTSMGVLLVIPFLSKFPIPSDVAITQSSTSNNYYGVLMAYGALVDFLKDQNPEYTTSLVQSRVLPLYMLCSSQPYLVATANWVLGELASCLPQEMSADIYSSLLQALAMSDVGEISCYPVRASAAGAIAELLENDYLPPEWVPLMQVLVNMINTEDENESTLLFQLLTTVVEVGDEKVACHIPAIISTVATAVSKHIPPTREPWPQVVEKGFTTLATIAQTWEDSIQDGIMENESSSKWTSGWATISQTFSGLLQQAWLAPVQLMEGEESNSLPPTSCINEASALLGCIMRYITETDATSDLKMAELLVIWAELIADWHAWEEMEDLAVFDSIQDVVNLHRKCELKDFFVRRMPSPPAPPVPQRSIIEGIGAFVSEAIQAYPSATWRACSCAHLLLNVPRFSFETENIKQLLAMIFTQAAFSHFKGIQNKPIALWKPLLLVISSGYLCFPENVERILNKDEDKGFTIWARALAHISTNSFEPGLQSQSEIKLAVMTLVKIVERLLGSVSAGENPVLQECFVSLLELVIRLKEVQEEEEEGEDDDTEDAVDENADDDTDDDESSEDDEREETQDEFLERYAKAAAMLEDGMITEEGDVEDQVQELELGVLDEVDPQRAVHSLIERYHHVLMRGTTLPPQLITKFLCAFPEYNLKAFS</sequence>